<dbReference type="PANTHER" id="PTHR33490">
    <property type="entry name" value="BLR5614 PROTEIN-RELATED"/>
    <property type="match status" value="1"/>
</dbReference>
<feature type="domain" description="Transglutaminase-like" evidence="1">
    <location>
        <begin position="171"/>
        <end position="230"/>
    </location>
</feature>
<gene>
    <name evidence="2" type="ORF">TSYNT_838</name>
</gene>
<proteinExistence type="predicted"/>
<sequence>MMCFLFMLPILNKPLASQADVFDLSDAELGIVKVNQALKDKKIKVMIQKNNVSYFYDVNNVGQTLPLQMGSGTYKLTLLEYIDSNKYMPKDSKDIEVKLADEKLPFLQSASPIYWDKNGEAAKMAAKLSENLSTDEQKAYAIYDYIVKNFEYDKDKVKSLNSNYIPSVEETLSTKKGICFDYAALYAAMLRSINIPAKLVKGYKNDVSEYHAWNEVYLQNQGWITVDACYDSIMSKSGKAVSFKKNANEFKKEKEY</sequence>
<evidence type="ECO:0000259" key="1">
    <source>
        <dbReference type="SMART" id="SM00460"/>
    </source>
</evidence>
<evidence type="ECO:0000313" key="3">
    <source>
        <dbReference type="Proteomes" id="UP000062160"/>
    </source>
</evidence>
<dbReference type="AlphaFoldDB" id="A0A0U9I4Z3"/>
<accession>A0A0U9I4Z3</accession>
<organism evidence="2">
    <name type="scientific">Tepidanaerobacter syntrophicus</name>
    <dbReference type="NCBI Taxonomy" id="224999"/>
    <lineage>
        <taxon>Bacteria</taxon>
        <taxon>Bacillati</taxon>
        <taxon>Bacillota</taxon>
        <taxon>Clostridia</taxon>
        <taxon>Thermosediminibacterales</taxon>
        <taxon>Tepidanaerobacteraceae</taxon>
        <taxon>Tepidanaerobacter</taxon>
    </lineage>
</organism>
<evidence type="ECO:0000313" key="2">
    <source>
        <dbReference type="EMBL" id="GAQ25512.1"/>
    </source>
</evidence>
<dbReference type="Proteomes" id="UP000062160">
    <property type="component" value="Unassembled WGS sequence"/>
</dbReference>
<dbReference type="Pfam" id="PF01841">
    <property type="entry name" value="Transglut_core"/>
    <property type="match status" value="1"/>
</dbReference>
<dbReference type="STRING" id="224999.GCA_001485475_01542"/>
<protein>
    <submittedName>
        <fullName evidence="2">Transglutaminase-like superfamily protein</fullName>
    </submittedName>
</protein>
<dbReference type="SUPFAM" id="SSF54001">
    <property type="entry name" value="Cysteine proteinases"/>
    <property type="match status" value="1"/>
</dbReference>
<name>A0A0U9I4Z3_9FIRM</name>
<dbReference type="SMART" id="SM00460">
    <property type="entry name" value="TGc"/>
    <property type="match status" value="1"/>
</dbReference>
<dbReference type="InterPro" id="IPR038765">
    <property type="entry name" value="Papain-like_cys_pep_sf"/>
</dbReference>
<dbReference type="Gene3D" id="3.10.620.30">
    <property type="match status" value="1"/>
</dbReference>
<dbReference type="InterPro" id="IPR002931">
    <property type="entry name" value="Transglutaminase-like"/>
</dbReference>
<reference evidence="2" key="1">
    <citation type="journal article" date="2016" name="Genome Announc.">
        <title>Draft Genome Sequence of the Syntrophic Lactate-Degrading Bacterium Tepidanaerobacter syntrophicus JLT.</title>
        <authorList>
            <person name="Matsuura N."/>
            <person name="Ohashi A."/>
            <person name="Tourlousse D.M."/>
            <person name="Sekiguchi Y."/>
        </authorList>
    </citation>
    <scope>NUCLEOTIDE SEQUENCE [LARGE SCALE GENOMIC DNA]</scope>
    <source>
        <strain evidence="2">JL</strain>
    </source>
</reference>
<dbReference type="PANTHER" id="PTHR33490:SF3">
    <property type="entry name" value="CONSERVED INTEGRAL MEMBRANE PROTEIN"/>
    <property type="match status" value="1"/>
</dbReference>
<dbReference type="EMBL" id="DF977002">
    <property type="protein sequence ID" value="GAQ25512.1"/>
    <property type="molecule type" value="Genomic_DNA"/>
</dbReference>
<keyword evidence="3" id="KW-1185">Reference proteome</keyword>